<feature type="transmembrane region" description="Helical" evidence="2">
    <location>
        <begin position="47"/>
        <end position="71"/>
    </location>
</feature>
<dbReference type="InterPro" id="IPR016181">
    <property type="entry name" value="Acyl_CoA_acyltransferase"/>
</dbReference>
<dbReference type="PROSITE" id="PS51186">
    <property type="entry name" value="GNAT"/>
    <property type="match status" value="1"/>
</dbReference>
<organism evidence="4 5">
    <name type="scientific">Seminavis robusta</name>
    <dbReference type="NCBI Taxonomy" id="568900"/>
    <lineage>
        <taxon>Eukaryota</taxon>
        <taxon>Sar</taxon>
        <taxon>Stramenopiles</taxon>
        <taxon>Ochrophyta</taxon>
        <taxon>Bacillariophyta</taxon>
        <taxon>Bacillariophyceae</taxon>
        <taxon>Bacillariophycidae</taxon>
        <taxon>Naviculales</taxon>
        <taxon>Naviculaceae</taxon>
        <taxon>Seminavis</taxon>
    </lineage>
</organism>
<dbReference type="Pfam" id="PF13508">
    <property type="entry name" value="Acetyltransf_7"/>
    <property type="match status" value="1"/>
</dbReference>
<name>A0A9N8E4A1_9STRA</name>
<evidence type="ECO:0000256" key="1">
    <source>
        <dbReference type="ARBA" id="ARBA00022679"/>
    </source>
</evidence>
<dbReference type="EMBL" id="CAICTM010000648">
    <property type="protein sequence ID" value="CAB9514371.1"/>
    <property type="molecule type" value="Genomic_DNA"/>
</dbReference>
<protein>
    <submittedName>
        <fullName evidence="4">Probable N-acetyltransferase CML2</fullName>
    </submittedName>
</protein>
<dbReference type="Proteomes" id="UP001153069">
    <property type="component" value="Unassembled WGS sequence"/>
</dbReference>
<gene>
    <name evidence="4" type="ORF">SEMRO_649_G181290.1</name>
</gene>
<evidence type="ECO:0000259" key="3">
    <source>
        <dbReference type="PROSITE" id="PS51186"/>
    </source>
</evidence>
<dbReference type="GO" id="GO:0008080">
    <property type="term" value="F:N-acetyltransferase activity"/>
    <property type="evidence" value="ECO:0007669"/>
    <property type="project" value="InterPro"/>
</dbReference>
<sequence length="230" mass="25751">MQGMCRKQYASSDTNRSDILIRHYRSQDEQRVKEIFSAGMLSLVPDAFLMICTKPVNVGVMATVGFIVAWLSKSVFATAMTEGVMMGLLYMFLRTAFGGYVSSSIQDDLSNIPKFYVENGGCFLVATDSSSGKIAGMVGAEPKGDNQFELRRMSVDQECQGRGVGRQLLRRLYQECKGAKILLTTSNIQHTAQRLYRNNGFVVKSKFPIFKEGWQAYLISIEINSFEIQL</sequence>
<accession>A0A9N8E4A1</accession>
<dbReference type="PANTHER" id="PTHR13947:SF37">
    <property type="entry name" value="LD18367P"/>
    <property type="match status" value="1"/>
</dbReference>
<keyword evidence="1" id="KW-0808">Transferase</keyword>
<keyword evidence="2" id="KW-1133">Transmembrane helix</keyword>
<dbReference type="InterPro" id="IPR050769">
    <property type="entry name" value="NAT_camello-type"/>
</dbReference>
<dbReference type="AlphaFoldDB" id="A0A9N8E4A1"/>
<dbReference type="OrthoDB" id="41532at2759"/>
<keyword evidence="5" id="KW-1185">Reference proteome</keyword>
<dbReference type="CDD" id="cd04301">
    <property type="entry name" value="NAT_SF"/>
    <property type="match status" value="1"/>
</dbReference>
<dbReference type="PANTHER" id="PTHR13947">
    <property type="entry name" value="GNAT FAMILY N-ACETYLTRANSFERASE"/>
    <property type="match status" value="1"/>
</dbReference>
<proteinExistence type="predicted"/>
<dbReference type="InterPro" id="IPR000182">
    <property type="entry name" value="GNAT_dom"/>
</dbReference>
<evidence type="ECO:0000313" key="4">
    <source>
        <dbReference type="EMBL" id="CAB9514371.1"/>
    </source>
</evidence>
<keyword evidence="2" id="KW-0812">Transmembrane</keyword>
<evidence type="ECO:0000313" key="5">
    <source>
        <dbReference type="Proteomes" id="UP001153069"/>
    </source>
</evidence>
<evidence type="ECO:0000256" key="2">
    <source>
        <dbReference type="SAM" id="Phobius"/>
    </source>
</evidence>
<dbReference type="SUPFAM" id="SSF55729">
    <property type="entry name" value="Acyl-CoA N-acyltransferases (Nat)"/>
    <property type="match status" value="1"/>
</dbReference>
<comment type="caution">
    <text evidence="4">The sequence shown here is derived from an EMBL/GenBank/DDBJ whole genome shotgun (WGS) entry which is preliminary data.</text>
</comment>
<keyword evidence="2" id="KW-0472">Membrane</keyword>
<feature type="domain" description="N-acetyltransferase" evidence="3">
    <location>
        <begin position="75"/>
        <end position="224"/>
    </location>
</feature>
<dbReference type="Gene3D" id="3.40.630.30">
    <property type="match status" value="1"/>
</dbReference>
<reference evidence="4" key="1">
    <citation type="submission" date="2020-06" db="EMBL/GenBank/DDBJ databases">
        <authorList>
            <consortium name="Plant Systems Biology data submission"/>
        </authorList>
    </citation>
    <scope>NUCLEOTIDE SEQUENCE</scope>
    <source>
        <strain evidence="4">D6</strain>
    </source>
</reference>